<organism evidence="1 2">
    <name type="scientific">Butyribacter intestini</name>
    <dbReference type="NCBI Taxonomy" id="1703332"/>
    <lineage>
        <taxon>Bacteria</taxon>
        <taxon>Bacillati</taxon>
        <taxon>Bacillota</taxon>
        <taxon>Clostridia</taxon>
        <taxon>Lachnospirales</taxon>
        <taxon>Lachnospiraceae</taxon>
        <taxon>Butyribacter</taxon>
    </lineage>
</organism>
<dbReference type="RefSeq" id="WP_055941506.1">
    <property type="nucleotide sequence ID" value="NZ_LLKB01000001.1"/>
</dbReference>
<dbReference type="EMBL" id="LLKB01000001">
    <property type="protein sequence ID" value="KQC86200.1"/>
    <property type="molecule type" value="Genomic_DNA"/>
</dbReference>
<keyword evidence="2" id="KW-1185">Reference proteome</keyword>
<dbReference type="Pfam" id="PF12224">
    <property type="entry name" value="Amidoligase_2"/>
    <property type="match status" value="1"/>
</dbReference>
<accession>A0AAW3JVI1</accession>
<evidence type="ECO:0000313" key="2">
    <source>
        <dbReference type="Proteomes" id="UP000050833"/>
    </source>
</evidence>
<dbReference type="PANTHER" id="PTHR36847">
    <property type="entry name" value="AMIDOLIGASE ENZYME"/>
    <property type="match status" value="1"/>
</dbReference>
<gene>
    <name evidence="1" type="ORF">APZ18_03125</name>
</gene>
<reference evidence="1 2" key="1">
    <citation type="submission" date="2015-10" db="EMBL/GenBank/DDBJ databases">
        <title>Butyribacter intestini gen. nov., sp. nov., a butyric acid-producing bacterium of the family Lachnospiraceae isolated from the human faeces.</title>
        <authorList>
            <person name="Zou Y."/>
            <person name="Xue W."/>
            <person name="Luo G."/>
            <person name="Lv M."/>
        </authorList>
    </citation>
    <scope>NUCLEOTIDE SEQUENCE [LARGE SCALE GENOMIC DNA]</scope>
    <source>
        <strain evidence="1 2">TF01-11</strain>
    </source>
</reference>
<dbReference type="PANTHER" id="PTHR36847:SF1">
    <property type="entry name" value="AMIDOLIGASE ENZYME"/>
    <property type="match status" value="1"/>
</dbReference>
<proteinExistence type="predicted"/>
<dbReference type="AlphaFoldDB" id="A0AAW3JVI1"/>
<protein>
    <recommendedName>
        <fullName evidence="3">Amidoligase enzyme</fullName>
    </recommendedName>
</protein>
<name>A0AAW3JVI1_9FIRM</name>
<evidence type="ECO:0008006" key="3">
    <source>
        <dbReference type="Google" id="ProtNLM"/>
    </source>
</evidence>
<sequence length="285" mass="32923">MKRLKFGIEIEFIGITREAAATIVADFFGTGFFYEGGELKERDIADEKHRIWRVVRDASIEAFAEEEQCELVTPILQYEDLECLKQLLQNMQQLGARVNRSCGLHIHVDGKNFTPQAIVNLVTLIGSRELLLYKALSIPKDRMKYCKRINDDLVDLILEKKPESLAELKKVWYLESPYETSEGKYHSTRYHGLNLHALFSNGTVEFRLFNSTLEPDRVQAYLQFTLALCKQAMIHKKAVMKKTRIENVKYAFRCFLIRLGLNGDEFKTCRKVMLENLTGDSAWKG</sequence>
<dbReference type="InterPro" id="IPR022025">
    <property type="entry name" value="Amidoligase_2"/>
</dbReference>
<evidence type="ECO:0000313" key="1">
    <source>
        <dbReference type="EMBL" id="KQC86200.1"/>
    </source>
</evidence>
<comment type="caution">
    <text evidence="1">The sequence shown here is derived from an EMBL/GenBank/DDBJ whole genome shotgun (WGS) entry which is preliminary data.</text>
</comment>
<dbReference type="Proteomes" id="UP000050833">
    <property type="component" value="Unassembled WGS sequence"/>
</dbReference>